<name>A0A2P2J4T2_RHIMU</name>
<proteinExistence type="predicted"/>
<dbReference type="EMBL" id="GGEC01007982">
    <property type="protein sequence ID" value="MBW88465.1"/>
    <property type="molecule type" value="Transcribed_RNA"/>
</dbReference>
<protein>
    <submittedName>
        <fullName evidence="2">Protein GDAP2 homolog isoform X2</fullName>
    </submittedName>
</protein>
<feature type="signal peptide" evidence="1">
    <location>
        <begin position="1"/>
        <end position="17"/>
    </location>
</feature>
<reference evidence="2" key="1">
    <citation type="submission" date="2018-02" db="EMBL/GenBank/DDBJ databases">
        <title>Rhizophora mucronata_Transcriptome.</title>
        <authorList>
            <person name="Meera S.P."/>
            <person name="Sreeshan A."/>
            <person name="Augustine A."/>
        </authorList>
    </citation>
    <scope>NUCLEOTIDE SEQUENCE</scope>
    <source>
        <tissue evidence="2">Leaf</tissue>
    </source>
</reference>
<sequence>MAQSILCSSMIFHGILWTNCVDDSPSWKVICTCNFRHPCSTSTQCCTLLCKASSSCCMQARTAMCFIEVLICRIHNSIHFKIPWVSPP</sequence>
<feature type="chain" id="PRO_5015160197" evidence="1">
    <location>
        <begin position="18"/>
        <end position="88"/>
    </location>
</feature>
<evidence type="ECO:0000256" key="1">
    <source>
        <dbReference type="SAM" id="SignalP"/>
    </source>
</evidence>
<evidence type="ECO:0000313" key="2">
    <source>
        <dbReference type="EMBL" id="MBW88465.1"/>
    </source>
</evidence>
<organism evidence="2">
    <name type="scientific">Rhizophora mucronata</name>
    <name type="common">Asiatic mangrove</name>
    <dbReference type="NCBI Taxonomy" id="61149"/>
    <lineage>
        <taxon>Eukaryota</taxon>
        <taxon>Viridiplantae</taxon>
        <taxon>Streptophyta</taxon>
        <taxon>Embryophyta</taxon>
        <taxon>Tracheophyta</taxon>
        <taxon>Spermatophyta</taxon>
        <taxon>Magnoliopsida</taxon>
        <taxon>eudicotyledons</taxon>
        <taxon>Gunneridae</taxon>
        <taxon>Pentapetalae</taxon>
        <taxon>rosids</taxon>
        <taxon>fabids</taxon>
        <taxon>Malpighiales</taxon>
        <taxon>Rhizophoraceae</taxon>
        <taxon>Rhizophora</taxon>
    </lineage>
</organism>
<accession>A0A2P2J4T2</accession>
<keyword evidence="1" id="KW-0732">Signal</keyword>
<dbReference type="AlphaFoldDB" id="A0A2P2J4T2"/>